<protein>
    <submittedName>
        <fullName evidence="8">TolC family protein</fullName>
    </submittedName>
</protein>
<evidence type="ECO:0000256" key="5">
    <source>
        <dbReference type="ARBA" id="ARBA00022692"/>
    </source>
</evidence>
<evidence type="ECO:0000256" key="4">
    <source>
        <dbReference type="ARBA" id="ARBA00022452"/>
    </source>
</evidence>
<dbReference type="Gene3D" id="1.20.1600.10">
    <property type="entry name" value="Outer membrane efflux proteins (OEP)"/>
    <property type="match status" value="1"/>
</dbReference>
<gene>
    <name evidence="8" type="ORF">RJJ65_37490</name>
</gene>
<comment type="similarity">
    <text evidence="2">Belongs to the outer membrane factor (OMF) (TC 1.B.17) family.</text>
</comment>
<dbReference type="EMBL" id="JAVLSF010000605">
    <property type="protein sequence ID" value="MDR9778235.1"/>
    <property type="molecule type" value="Genomic_DNA"/>
</dbReference>
<evidence type="ECO:0000256" key="1">
    <source>
        <dbReference type="ARBA" id="ARBA00004442"/>
    </source>
</evidence>
<dbReference type="GO" id="GO:1990281">
    <property type="term" value="C:efflux pump complex"/>
    <property type="evidence" value="ECO:0007669"/>
    <property type="project" value="TreeGrafter"/>
</dbReference>
<sequence>TPSTLFNNDGQNSAIGLELNLPLYRGGRTKTAVTQATYQASAAGNQVDLAERQVGAAVRSAFINLTTDRARIKARKNAMKSSELVAKASQASYDLGLRTIVDVLLAQRNAFAAQQDYMNARYDYVINMLRLKQAAGQLDQQALAEINQWLVDD</sequence>
<dbReference type="InterPro" id="IPR051906">
    <property type="entry name" value="TolC-like"/>
</dbReference>
<feature type="non-terminal residue" evidence="8">
    <location>
        <position position="1"/>
    </location>
</feature>
<dbReference type="RefSeq" id="WP_310866342.1">
    <property type="nucleotide sequence ID" value="NZ_JAVLSF010000605.1"/>
</dbReference>
<keyword evidence="6" id="KW-0472">Membrane</keyword>
<comment type="caution">
    <text evidence="8">The sequence shown here is derived from an EMBL/GenBank/DDBJ whole genome shotgun (WGS) entry which is preliminary data.</text>
</comment>
<dbReference type="InterPro" id="IPR003423">
    <property type="entry name" value="OMP_efflux"/>
</dbReference>
<evidence type="ECO:0000256" key="7">
    <source>
        <dbReference type="ARBA" id="ARBA00023237"/>
    </source>
</evidence>
<accession>A0AAJ2GYN0</accession>
<comment type="subcellular location">
    <subcellularLocation>
        <location evidence="1">Cell outer membrane</location>
    </subcellularLocation>
</comment>
<proteinExistence type="inferred from homology"/>
<reference evidence="8" key="1">
    <citation type="submission" date="2023-04" db="EMBL/GenBank/DDBJ databases">
        <title>Genomic characterization of faba bean (Vicia faba) microsymbionts in Mexican soils.</title>
        <authorList>
            <person name="Rivera Orduna F.N."/>
            <person name="Guevara-Luna J."/>
            <person name="Yan J."/>
            <person name="Arroyo-Herrera I."/>
            <person name="Li Y."/>
            <person name="Vasquez-Murrieta M.S."/>
            <person name="Wang E.T."/>
        </authorList>
    </citation>
    <scope>NUCLEOTIDE SEQUENCE</scope>
    <source>
        <strain evidence="8">CH26</strain>
    </source>
</reference>
<evidence type="ECO:0000313" key="8">
    <source>
        <dbReference type="EMBL" id="MDR9778235.1"/>
    </source>
</evidence>
<dbReference type="Pfam" id="PF02321">
    <property type="entry name" value="OEP"/>
    <property type="match status" value="1"/>
</dbReference>
<dbReference type="SUPFAM" id="SSF56954">
    <property type="entry name" value="Outer membrane efflux proteins (OEP)"/>
    <property type="match status" value="1"/>
</dbReference>
<name>A0AAJ2GYN0_9HYPH</name>
<dbReference type="GO" id="GO:0009279">
    <property type="term" value="C:cell outer membrane"/>
    <property type="evidence" value="ECO:0007669"/>
    <property type="project" value="UniProtKB-SubCell"/>
</dbReference>
<evidence type="ECO:0000256" key="2">
    <source>
        <dbReference type="ARBA" id="ARBA00007613"/>
    </source>
</evidence>
<evidence type="ECO:0000256" key="3">
    <source>
        <dbReference type="ARBA" id="ARBA00022448"/>
    </source>
</evidence>
<organism evidence="8 9">
    <name type="scientific">Rhizobium hidalgonense</name>
    <dbReference type="NCBI Taxonomy" id="1538159"/>
    <lineage>
        <taxon>Bacteria</taxon>
        <taxon>Pseudomonadati</taxon>
        <taxon>Pseudomonadota</taxon>
        <taxon>Alphaproteobacteria</taxon>
        <taxon>Hyphomicrobiales</taxon>
        <taxon>Rhizobiaceae</taxon>
        <taxon>Rhizobium/Agrobacterium group</taxon>
        <taxon>Rhizobium</taxon>
    </lineage>
</organism>
<keyword evidence="7" id="KW-0998">Cell outer membrane</keyword>
<dbReference type="Proteomes" id="UP001268610">
    <property type="component" value="Unassembled WGS sequence"/>
</dbReference>
<evidence type="ECO:0000256" key="6">
    <source>
        <dbReference type="ARBA" id="ARBA00023136"/>
    </source>
</evidence>
<dbReference type="GO" id="GO:0015562">
    <property type="term" value="F:efflux transmembrane transporter activity"/>
    <property type="evidence" value="ECO:0007669"/>
    <property type="project" value="InterPro"/>
</dbReference>
<dbReference type="PANTHER" id="PTHR30026:SF20">
    <property type="entry name" value="OUTER MEMBRANE PROTEIN TOLC"/>
    <property type="match status" value="1"/>
</dbReference>
<dbReference type="GO" id="GO:0015288">
    <property type="term" value="F:porin activity"/>
    <property type="evidence" value="ECO:0007669"/>
    <property type="project" value="TreeGrafter"/>
</dbReference>
<evidence type="ECO:0000313" key="9">
    <source>
        <dbReference type="Proteomes" id="UP001268610"/>
    </source>
</evidence>
<keyword evidence="3" id="KW-0813">Transport</keyword>
<dbReference type="AlphaFoldDB" id="A0AAJ2GYN0"/>
<keyword evidence="5" id="KW-0812">Transmembrane</keyword>
<dbReference type="PANTHER" id="PTHR30026">
    <property type="entry name" value="OUTER MEMBRANE PROTEIN TOLC"/>
    <property type="match status" value="1"/>
</dbReference>
<keyword evidence="4" id="KW-1134">Transmembrane beta strand</keyword>